<feature type="region of interest" description="Disordered" evidence="2">
    <location>
        <begin position="663"/>
        <end position="684"/>
    </location>
</feature>
<feature type="compositionally biased region" description="Low complexity" evidence="2">
    <location>
        <begin position="626"/>
        <end position="642"/>
    </location>
</feature>
<evidence type="ECO:0000313" key="4">
    <source>
        <dbReference type="Proteomes" id="UP000310189"/>
    </source>
</evidence>
<feature type="coiled-coil region" evidence="1">
    <location>
        <begin position="882"/>
        <end position="930"/>
    </location>
</feature>
<evidence type="ECO:0000256" key="1">
    <source>
        <dbReference type="SAM" id="Coils"/>
    </source>
</evidence>
<keyword evidence="4" id="KW-1185">Reference proteome</keyword>
<feature type="region of interest" description="Disordered" evidence="2">
    <location>
        <begin position="181"/>
        <end position="303"/>
    </location>
</feature>
<feature type="compositionally biased region" description="Basic and acidic residues" evidence="2">
    <location>
        <begin position="34"/>
        <end position="48"/>
    </location>
</feature>
<feature type="region of interest" description="Disordered" evidence="2">
    <location>
        <begin position="34"/>
        <end position="58"/>
    </location>
</feature>
<feature type="compositionally biased region" description="Acidic residues" evidence="2">
    <location>
        <begin position="227"/>
        <end position="236"/>
    </location>
</feature>
<comment type="caution">
    <text evidence="3">The sequence shown here is derived from an EMBL/GenBank/DDBJ whole genome shotgun (WGS) entry which is preliminary data.</text>
</comment>
<protein>
    <submittedName>
        <fullName evidence="3">Uncharacterized protein</fullName>
    </submittedName>
</protein>
<dbReference type="EMBL" id="SPNW01000005">
    <property type="protein sequence ID" value="TIA92749.1"/>
    <property type="molecule type" value="Genomic_DNA"/>
</dbReference>
<dbReference type="OrthoDB" id="3357224at2759"/>
<proteinExistence type="predicted"/>
<feature type="compositionally biased region" description="Basic and acidic residues" evidence="2">
    <location>
        <begin position="265"/>
        <end position="288"/>
    </location>
</feature>
<feature type="compositionally biased region" description="Polar residues" evidence="2">
    <location>
        <begin position="8"/>
        <end position="19"/>
    </location>
</feature>
<feature type="compositionally biased region" description="Acidic residues" evidence="2">
    <location>
        <begin position="348"/>
        <end position="359"/>
    </location>
</feature>
<feature type="coiled-coil region" evidence="1">
    <location>
        <begin position="1061"/>
        <end position="1144"/>
    </location>
</feature>
<sequence length="1217" mass="135848">MPAPNHRTIPSQSINNSLNIKPVKKSKKIAVKLPKLDQRRLDGHHTAQDTELEPSIPPEISTINTSITHLNEALDDNVIDIYLPGRDAWDAIKQRAITNQLHRLGIQTTPTPTEQKYDVSFDSTPTHSKSMSFGSDLLDFKMDKFFNNSGPEKDLSLKPPGSLNRHSSSLSLSNFNTTNLSPALSSPSSYFPHSPLSPSASNASHLNIPGTPGPPSNASHNPSSLPDVEEEEEEEDKTEHVDKLDDTADVKSENNADVADQVDTQEYHDQQHVDKQLDNASVHSDEHNTSVVPDEAPQLPAPSFQELSRGFGYELDYEEEQAQLAEMDKEENKHKKSYSGFTIKSANQDDDSVQDEDDVNEVEDMVKSVDGGLHSLHEQCRHSNAAQDQMTTDTNTNTNTETDDTAFNYELQRQEVAEDEEEAHHYQPGFENDQEQENTIKPATALNSALKPTVAEFIPSVPFKDSTNNYSSSTFKFGMQQAPQEYDEGATQPAKPVEIPTNKRARALSGATSGDGDNWSGFDVNSDGGDLDTFSNPSDEERVLQRRFNNRMMSNTAFQFGGMEGIPATSAPLNRKTSLSANAPAFEPGNFTFKSELSMNKGLQPDASLVTTDSKESEIPYKRGRPNPSASSAPSNPTSPRTQNQTQAQLQEWRMPFSIKQEPVEEDLYDGAQSSSERDESRDSRVNFSLQDVYYKLEQLSINLKARDVLTRDDLHNAIENDRGVILEGLDRLNEASQHASSMDRLTLLADLLAGLKPQIASLRPDEHALAARLSEAVTPGIQTLVDLASDKKETAALITEHLTQSDMFASIKTTLTDMLNRHSELYDSFHSTQSEIFTNASSLQAKLGDLPSGLGEATVALQAATSKLDGYSKLSEDLTEMRTYVTENSELRNEISKAQSLHGKLRSEKDRILDRLRVVEEERDSAKMEADLSRQAARKVESDLVKIEATNGSLIESLNGMSNKTAQFEHQLADLFDQKHAWYAADRDYQVRVKELEMEQQMQRREFDHVREAREEEARRLSQQSQHSEELARLLHSSRIEIERLSTEYDNMSASSIAVNQDLMARNAFLEARSKELEETVNRARENEQQHQHAHRSTTQHIAELEDKSTRDKELLEEATNTIERLYQEMSATNHENAELKKVNEDLKFSRDMEDGRRTPTNNMNKAGKANGVITSQHAPAPAYNTPVSPAYSSTSKLSTSTAATYQADDGWFYAN</sequence>
<organism evidence="3 4">
    <name type="scientific">Wallemia hederae</name>
    <dbReference type="NCBI Taxonomy" id="1540922"/>
    <lineage>
        <taxon>Eukaryota</taxon>
        <taxon>Fungi</taxon>
        <taxon>Dikarya</taxon>
        <taxon>Basidiomycota</taxon>
        <taxon>Wallemiomycotina</taxon>
        <taxon>Wallemiomycetes</taxon>
        <taxon>Wallemiales</taxon>
        <taxon>Wallemiaceae</taxon>
        <taxon>Wallemia</taxon>
    </lineage>
</organism>
<name>A0A4T0FVH4_9BASI</name>
<feature type="region of interest" description="Disordered" evidence="2">
    <location>
        <begin position="151"/>
        <end position="170"/>
    </location>
</feature>
<accession>A0A4T0FVH4</accession>
<evidence type="ECO:0000313" key="3">
    <source>
        <dbReference type="EMBL" id="TIA92749.1"/>
    </source>
</evidence>
<feature type="region of interest" description="Disordered" evidence="2">
    <location>
        <begin position="326"/>
        <end position="359"/>
    </location>
</feature>
<feature type="region of interest" description="Disordered" evidence="2">
    <location>
        <begin position="1"/>
        <end position="21"/>
    </location>
</feature>
<dbReference type="Proteomes" id="UP000310189">
    <property type="component" value="Unassembled WGS sequence"/>
</dbReference>
<evidence type="ECO:0000256" key="2">
    <source>
        <dbReference type="SAM" id="MobiDB-lite"/>
    </source>
</evidence>
<dbReference type="AlphaFoldDB" id="A0A4T0FVH4"/>
<gene>
    <name evidence="3" type="ORF">E3P99_00491</name>
</gene>
<feature type="compositionally biased region" description="Polar residues" evidence="2">
    <location>
        <begin position="182"/>
        <end position="205"/>
    </location>
</feature>
<keyword evidence="1" id="KW-0175">Coiled coil</keyword>
<reference evidence="3 4" key="1">
    <citation type="submission" date="2019-03" db="EMBL/GenBank/DDBJ databases">
        <title>Sequencing 23 genomes of Wallemia ichthyophaga.</title>
        <authorList>
            <person name="Gostincar C."/>
        </authorList>
    </citation>
    <scope>NUCLEOTIDE SEQUENCE [LARGE SCALE GENOMIC DNA]</scope>
    <source>
        <strain evidence="3 4">EXF-5753</strain>
    </source>
</reference>
<feature type="compositionally biased region" description="Basic and acidic residues" evidence="2">
    <location>
        <begin position="237"/>
        <end position="254"/>
    </location>
</feature>
<feature type="region of interest" description="Disordered" evidence="2">
    <location>
        <begin position="605"/>
        <end position="649"/>
    </location>
</feature>